<keyword evidence="6" id="KW-1185">Reference proteome</keyword>
<organism evidence="5 6">
    <name type="scientific">Algoriphagus pacificus</name>
    <dbReference type="NCBI Taxonomy" id="2811234"/>
    <lineage>
        <taxon>Bacteria</taxon>
        <taxon>Pseudomonadati</taxon>
        <taxon>Bacteroidota</taxon>
        <taxon>Cytophagia</taxon>
        <taxon>Cytophagales</taxon>
        <taxon>Cyclobacteriaceae</taxon>
        <taxon>Algoriphagus</taxon>
    </lineage>
</organism>
<dbReference type="InterPro" id="IPR019826">
    <property type="entry name" value="Carboxylesterase_B_AS"/>
</dbReference>
<reference evidence="5 6" key="1">
    <citation type="submission" date="2021-03" db="EMBL/GenBank/DDBJ databases">
        <title>novel species isolated from a fishpond in China.</title>
        <authorList>
            <person name="Lu H."/>
            <person name="Cai Z."/>
        </authorList>
    </citation>
    <scope>NUCLEOTIDE SEQUENCE [LARGE SCALE GENOMIC DNA]</scope>
    <source>
        <strain evidence="5 6">YJ13C</strain>
    </source>
</reference>
<sequence length="548" mass="60386">MSSKIKICGLSILLLFGIFGNLAIAQNLNAFDVQAKIKNGIIEGSYDTKTGIQKFFGIPYAKPPVKDLRWKAPQPLENWSGIKKTMKFGPRAVQAPVFGDMDFKSDGISEDCLYLNVWTPADRNTKNLPVLVYFYGGGFVAGDGSEPRYNGEAMAQKGIVVVTVNYRLNIFGFLAHPGLSAEAPYKASGNYGLMDQMASLKWVKENIATFGGDPSKVTIAGESAGSISVSYQMASPLSKDLIAGAIGESGAGINPTLAPVSLEEAEKTGLDFATQAGYKSIEELRNLSTKDIYDIYNESKRFGFPVVLDGYFLPKTLPEIFEAQEQAMVPLLAGWNSAEIPGMAFMQGQPYTKDAFIAKVKETYPSEWEEVLKLHPHSTPEEVERSATDLAADRFIAYSTWKWLDLHAKNSNQAVYRYLYSKLRPPLKDANLTPGLAGGTMEGGPKMPEPIGAPHACEIEYAMGNLDLVDVFAWTPEDYQVSKTFMSFFENFIKTGNPNGEGLPNWEKVEASDETPPTMIIDVESKLIQASDQPRYQFHDKYYGNTKN</sequence>
<evidence type="ECO:0000256" key="3">
    <source>
        <dbReference type="RuleBase" id="RU361235"/>
    </source>
</evidence>
<dbReference type="InterPro" id="IPR002018">
    <property type="entry name" value="CarbesteraseB"/>
</dbReference>
<comment type="caution">
    <text evidence="5">The sequence shown here is derived from an EMBL/GenBank/DDBJ whole genome shotgun (WGS) entry which is preliminary data.</text>
</comment>
<dbReference type="PROSITE" id="PS00122">
    <property type="entry name" value="CARBOXYLESTERASE_B_1"/>
    <property type="match status" value="1"/>
</dbReference>
<dbReference type="InterPro" id="IPR019819">
    <property type="entry name" value="Carboxylesterase_B_CS"/>
</dbReference>
<dbReference type="SUPFAM" id="SSF53474">
    <property type="entry name" value="alpha/beta-Hydrolases"/>
    <property type="match status" value="1"/>
</dbReference>
<dbReference type="EMBL" id="JAFKCU010000002">
    <property type="protein sequence ID" value="MBN7815651.1"/>
    <property type="molecule type" value="Genomic_DNA"/>
</dbReference>
<gene>
    <name evidence="5" type="ORF">J0A69_09435</name>
</gene>
<dbReference type="InterPro" id="IPR029058">
    <property type="entry name" value="AB_hydrolase_fold"/>
</dbReference>
<keyword evidence="2 3" id="KW-0378">Hydrolase</keyword>
<dbReference type="RefSeq" id="WP_206586308.1">
    <property type="nucleotide sequence ID" value="NZ_JAFKCU010000002.1"/>
</dbReference>
<name>A0ABS3CGK3_9BACT</name>
<evidence type="ECO:0000313" key="6">
    <source>
        <dbReference type="Proteomes" id="UP000664480"/>
    </source>
</evidence>
<feature type="domain" description="Carboxylesterase type B" evidence="4">
    <location>
        <begin position="35"/>
        <end position="538"/>
    </location>
</feature>
<accession>A0ABS3CGK3</accession>
<dbReference type="Pfam" id="PF00135">
    <property type="entry name" value="COesterase"/>
    <property type="match status" value="1"/>
</dbReference>
<evidence type="ECO:0000259" key="4">
    <source>
        <dbReference type="Pfam" id="PF00135"/>
    </source>
</evidence>
<dbReference type="PANTHER" id="PTHR11559">
    <property type="entry name" value="CARBOXYLESTERASE"/>
    <property type="match status" value="1"/>
</dbReference>
<proteinExistence type="inferred from homology"/>
<evidence type="ECO:0000313" key="5">
    <source>
        <dbReference type="EMBL" id="MBN7815651.1"/>
    </source>
</evidence>
<protein>
    <recommendedName>
        <fullName evidence="3">Carboxylic ester hydrolase</fullName>
        <ecNumber evidence="3">3.1.1.-</ecNumber>
    </recommendedName>
</protein>
<dbReference type="EC" id="3.1.1.-" evidence="3"/>
<dbReference type="InterPro" id="IPR050309">
    <property type="entry name" value="Type-B_Carboxylest/Lipase"/>
</dbReference>
<dbReference type="Proteomes" id="UP000664480">
    <property type="component" value="Unassembled WGS sequence"/>
</dbReference>
<dbReference type="Gene3D" id="3.40.50.1820">
    <property type="entry name" value="alpha/beta hydrolase"/>
    <property type="match status" value="1"/>
</dbReference>
<evidence type="ECO:0000256" key="1">
    <source>
        <dbReference type="ARBA" id="ARBA00005964"/>
    </source>
</evidence>
<dbReference type="PROSITE" id="PS00941">
    <property type="entry name" value="CARBOXYLESTERASE_B_2"/>
    <property type="match status" value="1"/>
</dbReference>
<evidence type="ECO:0000256" key="2">
    <source>
        <dbReference type="ARBA" id="ARBA00022801"/>
    </source>
</evidence>
<comment type="similarity">
    <text evidence="1 3">Belongs to the type-B carboxylesterase/lipase family.</text>
</comment>